<dbReference type="Pfam" id="PF05380">
    <property type="entry name" value="Peptidase_A17"/>
    <property type="match status" value="1"/>
</dbReference>
<evidence type="ECO:0000313" key="3">
    <source>
        <dbReference type="Proteomes" id="UP000887159"/>
    </source>
</evidence>
<gene>
    <name evidence="2" type="primary">AVEN_37520_1</name>
    <name evidence="2" type="ORF">TNCV_915071</name>
</gene>
<evidence type="ECO:0000313" key="2">
    <source>
        <dbReference type="EMBL" id="GFX92958.1"/>
    </source>
</evidence>
<dbReference type="InterPro" id="IPR008042">
    <property type="entry name" value="Retrotrans_Pao"/>
</dbReference>
<reference evidence="2" key="1">
    <citation type="submission" date="2020-08" db="EMBL/GenBank/DDBJ databases">
        <title>Multicomponent nature underlies the extraordinary mechanical properties of spider dragline silk.</title>
        <authorList>
            <person name="Kono N."/>
            <person name="Nakamura H."/>
            <person name="Mori M."/>
            <person name="Yoshida Y."/>
            <person name="Ohtoshi R."/>
            <person name="Malay A.D."/>
            <person name="Moran D.A.P."/>
            <person name="Tomita M."/>
            <person name="Numata K."/>
            <person name="Arakawa K."/>
        </authorList>
    </citation>
    <scope>NUCLEOTIDE SEQUENCE</scope>
</reference>
<comment type="caution">
    <text evidence="2">The sequence shown here is derived from an EMBL/GenBank/DDBJ whole genome shotgun (WGS) entry which is preliminary data.</text>
</comment>
<dbReference type="AlphaFoldDB" id="A0A8X6V384"/>
<dbReference type="Proteomes" id="UP000887159">
    <property type="component" value="Unassembled WGS sequence"/>
</dbReference>
<dbReference type="InterPro" id="IPR043502">
    <property type="entry name" value="DNA/RNA_pol_sf"/>
</dbReference>
<accession>A0A8X6V384</accession>
<sequence>MNEYLALGHMREISQKRDDETPNCYIPYHMVINEKSTTTKCRVVFNASYKTKNGKSLNDVLMTGPKLQTEIFNHLIKFRSYRVAFAADIEKMYRQILISDEDCKYQRIVWRATPSDSLKSFELQTITYGTSCTPFLSSRTLQQLYQDEEQNFPLAAKIARENIYIDDLLSGADTEVEAKSIIIEIQNLLKSGGFILRKWSSSHPKVLQDLDTSLLASKPIHSLGDEESKQRVLGLIWNLKTDSIQVKVVHEEIVKTKRQLLSVIAQIFDPLGLFSPSVITLKIMLQELWKSKAFWDDPIPSSILENWNKFTKESKYLNSISIPRFMGIDQNSDIILHGFCDAFSKAYAAVVYLKSKQEIHLVSAKTRVAPIKQLTIPRLELCGALLLAELISVIQKALRTKPAECFLWTDSTIVLSWLMKPPLKKHFRKK</sequence>
<keyword evidence="3" id="KW-1185">Reference proteome</keyword>
<dbReference type="PANTHER" id="PTHR47331">
    <property type="entry name" value="PHD-TYPE DOMAIN-CONTAINING PROTEIN"/>
    <property type="match status" value="1"/>
</dbReference>
<feature type="domain" description="Reverse transcriptase" evidence="1">
    <location>
        <begin position="46"/>
        <end position="197"/>
    </location>
</feature>
<dbReference type="PANTHER" id="PTHR47331:SF1">
    <property type="entry name" value="GAG-LIKE PROTEIN"/>
    <property type="match status" value="1"/>
</dbReference>
<dbReference type="InterPro" id="IPR000477">
    <property type="entry name" value="RT_dom"/>
</dbReference>
<evidence type="ECO:0000259" key="1">
    <source>
        <dbReference type="Pfam" id="PF00078"/>
    </source>
</evidence>
<organism evidence="2 3">
    <name type="scientific">Trichonephila clavipes</name>
    <name type="common">Golden silk orbweaver</name>
    <name type="synonym">Nephila clavipes</name>
    <dbReference type="NCBI Taxonomy" id="2585209"/>
    <lineage>
        <taxon>Eukaryota</taxon>
        <taxon>Metazoa</taxon>
        <taxon>Ecdysozoa</taxon>
        <taxon>Arthropoda</taxon>
        <taxon>Chelicerata</taxon>
        <taxon>Arachnida</taxon>
        <taxon>Araneae</taxon>
        <taxon>Araneomorphae</taxon>
        <taxon>Entelegynae</taxon>
        <taxon>Araneoidea</taxon>
        <taxon>Nephilidae</taxon>
        <taxon>Trichonephila</taxon>
    </lineage>
</organism>
<dbReference type="EMBL" id="BMAU01021170">
    <property type="protein sequence ID" value="GFX92958.1"/>
    <property type="molecule type" value="Genomic_DNA"/>
</dbReference>
<dbReference type="Pfam" id="PF00078">
    <property type="entry name" value="RVT_1"/>
    <property type="match status" value="1"/>
</dbReference>
<proteinExistence type="predicted"/>
<name>A0A8X6V384_TRICX</name>
<dbReference type="GO" id="GO:0071897">
    <property type="term" value="P:DNA biosynthetic process"/>
    <property type="evidence" value="ECO:0007669"/>
    <property type="project" value="UniProtKB-ARBA"/>
</dbReference>
<dbReference type="CDD" id="cd01644">
    <property type="entry name" value="RT_pepA17"/>
    <property type="match status" value="1"/>
</dbReference>
<protein>
    <submittedName>
        <fullName evidence="2">Integrase catalytic domain-containing protein</fullName>
    </submittedName>
</protein>
<dbReference type="SUPFAM" id="SSF56672">
    <property type="entry name" value="DNA/RNA polymerases"/>
    <property type="match status" value="1"/>
</dbReference>